<keyword evidence="1" id="KW-0812">Transmembrane</keyword>
<sequence length="122" mass="13049">MFLLIALPLIVPLALATFFPIWGALAFAALSAMLVAASVDSARRILRHGDARISVALVVNEVLSWIFIFFIIATPWVLGGWVPPPSAFVPSLVLALGSGFLSIVALVMALFDPPPREVVSPR</sequence>
<accession>A0ABS0H730</accession>
<feature type="transmembrane region" description="Helical" evidence="1">
    <location>
        <begin position="88"/>
        <end position="111"/>
    </location>
</feature>
<evidence type="ECO:0000313" key="2">
    <source>
        <dbReference type="EMBL" id="MBF9134275.1"/>
    </source>
</evidence>
<organism evidence="2 3">
    <name type="scientific">Plantactinospora alkalitolerans</name>
    <dbReference type="NCBI Taxonomy" id="2789879"/>
    <lineage>
        <taxon>Bacteria</taxon>
        <taxon>Bacillati</taxon>
        <taxon>Actinomycetota</taxon>
        <taxon>Actinomycetes</taxon>
        <taxon>Micromonosporales</taxon>
        <taxon>Micromonosporaceae</taxon>
        <taxon>Plantactinospora</taxon>
    </lineage>
</organism>
<dbReference type="RefSeq" id="WP_196205759.1">
    <property type="nucleotide sequence ID" value="NZ_JADPUN010000334.1"/>
</dbReference>
<protein>
    <submittedName>
        <fullName evidence="2">Uncharacterized protein</fullName>
    </submittedName>
</protein>
<proteinExistence type="predicted"/>
<dbReference type="EMBL" id="JADPUN010000334">
    <property type="protein sequence ID" value="MBF9134275.1"/>
    <property type="molecule type" value="Genomic_DNA"/>
</dbReference>
<name>A0ABS0H730_9ACTN</name>
<evidence type="ECO:0000256" key="1">
    <source>
        <dbReference type="SAM" id="Phobius"/>
    </source>
</evidence>
<keyword evidence="3" id="KW-1185">Reference proteome</keyword>
<dbReference type="Proteomes" id="UP000638560">
    <property type="component" value="Unassembled WGS sequence"/>
</dbReference>
<evidence type="ECO:0000313" key="3">
    <source>
        <dbReference type="Proteomes" id="UP000638560"/>
    </source>
</evidence>
<comment type="caution">
    <text evidence="2">The sequence shown here is derived from an EMBL/GenBank/DDBJ whole genome shotgun (WGS) entry which is preliminary data.</text>
</comment>
<feature type="transmembrane region" description="Helical" evidence="1">
    <location>
        <begin position="26"/>
        <end position="46"/>
    </location>
</feature>
<keyword evidence="1" id="KW-0472">Membrane</keyword>
<feature type="transmembrane region" description="Helical" evidence="1">
    <location>
        <begin position="58"/>
        <end position="82"/>
    </location>
</feature>
<keyword evidence="1" id="KW-1133">Transmembrane helix</keyword>
<gene>
    <name evidence="2" type="ORF">I0C86_35885</name>
</gene>
<reference evidence="2 3" key="1">
    <citation type="submission" date="2020-11" db="EMBL/GenBank/DDBJ databases">
        <title>A novel isolate from a Black sea contaminated sediment with potential to produce alkanes: Plantactinospora alkalitolerans sp. nov.</title>
        <authorList>
            <person name="Carro L."/>
            <person name="Veyisoglu A."/>
            <person name="Guven K."/>
            <person name="Schumann P."/>
            <person name="Klenk H.-P."/>
            <person name="Sahin N."/>
        </authorList>
    </citation>
    <scope>NUCLEOTIDE SEQUENCE [LARGE SCALE GENOMIC DNA]</scope>
    <source>
        <strain evidence="2 3">S1510</strain>
    </source>
</reference>